<evidence type="ECO:0000256" key="1">
    <source>
        <dbReference type="SAM" id="MobiDB-lite"/>
    </source>
</evidence>
<accession>A0A6J7HN90</accession>
<dbReference type="EMBL" id="CAFBLX010000361">
    <property type="protein sequence ID" value="CAB4920848.1"/>
    <property type="molecule type" value="Genomic_DNA"/>
</dbReference>
<gene>
    <name evidence="2" type="ORF">UFOPK3472_03566</name>
</gene>
<dbReference type="AlphaFoldDB" id="A0A6J7HN90"/>
<feature type="region of interest" description="Disordered" evidence="1">
    <location>
        <begin position="162"/>
        <end position="182"/>
    </location>
</feature>
<sequence>MSGGSRLGRARPLNRTLAEPVVGDAANVVTGGGVRELLDLLEDLFGAGVRERLGIAESAGHVGDDLPVGECSAGCFDSRLEQREVPLGVDHDAMGLGPQRSGQHDIGVSVGLGVGEGVLGDHQFGTFETVDHGCSIGHGRNRIGADDPASFDVARSQLREHLDGSTTDVGAQCSGRDSPGLLDERAVGVVGDRPLARQSGAHVSHFPATHRVRLTGQREGAAAGPADSTRRQVEIAQCVGVPGAVGGLIESHRPTAHPVLCSPDHLRCGTQIFLGETGCSADLLGGVIAKKLRHRVPAVGELGDEVRVCVSAVDDQSQQAVEQRQIGSRFEHEVQVRLVGGGGAPRIDHDQFRTGLDPVHHSQKQDGVAVGYVGADDEEHVGVVEVFVRPRRTVGSE</sequence>
<evidence type="ECO:0000313" key="2">
    <source>
        <dbReference type="EMBL" id="CAB4920848.1"/>
    </source>
</evidence>
<reference evidence="2" key="1">
    <citation type="submission" date="2020-05" db="EMBL/GenBank/DDBJ databases">
        <authorList>
            <person name="Chiriac C."/>
            <person name="Salcher M."/>
            <person name="Ghai R."/>
            <person name="Kavagutti S V."/>
        </authorList>
    </citation>
    <scope>NUCLEOTIDE SEQUENCE</scope>
</reference>
<name>A0A6J7HN90_9ZZZZ</name>
<protein>
    <submittedName>
        <fullName evidence="2">Unannotated protein</fullName>
    </submittedName>
</protein>
<organism evidence="2">
    <name type="scientific">freshwater metagenome</name>
    <dbReference type="NCBI Taxonomy" id="449393"/>
    <lineage>
        <taxon>unclassified sequences</taxon>
        <taxon>metagenomes</taxon>
        <taxon>ecological metagenomes</taxon>
    </lineage>
</organism>
<proteinExistence type="predicted"/>